<feature type="region of interest" description="Disordered" evidence="1">
    <location>
        <begin position="182"/>
        <end position="233"/>
    </location>
</feature>
<gene>
    <name evidence="3" type="ORF">EV383_2937</name>
</gene>
<feature type="transmembrane region" description="Helical" evidence="2">
    <location>
        <begin position="146"/>
        <end position="173"/>
    </location>
</feature>
<dbReference type="AlphaFoldDB" id="A0A4Q7V0N2"/>
<keyword evidence="2" id="KW-0472">Membrane</keyword>
<accession>A0A4Q7V0N2</accession>
<evidence type="ECO:0000256" key="1">
    <source>
        <dbReference type="SAM" id="MobiDB-lite"/>
    </source>
</evidence>
<keyword evidence="4" id="KW-1185">Reference proteome</keyword>
<evidence type="ECO:0000313" key="4">
    <source>
        <dbReference type="Proteomes" id="UP000291591"/>
    </source>
</evidence>
<dbReference type="OrthoDB" id="3389295at2"/>
<keyword evidence="2" id="KW-1133">Transmembrane helix</keyword>
<evidence type="ECO:0000313" key="3">
    <source>
        <dbReference type="EMBL" id="RZT86049.1"/>
    </source>
</evidence>
<proteinExistence type="predicted"/>
<dbReference type="RefSeq" id="WP_130290415.1">
    <property type="nucleotide sequence ID" value="NZ_SHKL01000001.1"/>
</dbReference>
<comment type="caution">
    <text evidence="3">The sequence shown here is derived from an EMBL/GenBank/DDBJ whole genome shotgun (WGS) entry which is preliminary data.</text>
</comment>
<feature type="compositionally biased region" description="Pro residues" evidence="1">
    <location>
        <begin position="189"/>
        <end position="224"/>
    </location>
</feature>
<evidence type="ECO:0000256" key="2">
    <source>
        <dbReference type="SAM" id="Phobius"/>
    </source>
</evidence>
<feature type="transmembrane region" description="Helical" evidence="2">
    <location>
        <begin position="20"/>
        <end position="41"/>
    </location>
</feature>
<keyword evidence="2" id="KW-0812">Transmembrane</keyword>
<name>A0A4Q7V0N2_PSEST</name>
<dbReference type="Proteomes" id="UP000291591">
    <property type="component" value="Unassembled WGS sequence"/>
</dbReference>
<dbReference type="EMBL" id="SHKL01000001">
    <property type="protein sequence ID" value="RZT86049.1"/>
    <property type="molecule type" value="Genomic_DNA"/>
</dbReference>
<reference evidence="3 4" key="1">
    <citation type="submission" date="2019-02" db="EMBL/GenBank/DDBJ databases">
        <title>Sequencing the genomes of 1000 actinobacteria strains.</title>
        <authorList>
            <person name="Klenk H.-P."/>
        </authorList>
    </citation>
    <scope>NUCLEOTIDE SEQUENCE [LARGE SCALE GENOMIC DNA]</scope>
    <source>
        <strain evidence="3 4">DSM 45779</strain>
    </source>
</reference>
<sequence>MAYLQPPAPAPRRRGLRVAVVVWAVLTAAVLALAVSLVVGYTSQPEDQHIPLAGGVVTIAEPGEYSVWYETDRESYAELTGITGPDGRSVPATRPSVTETYSVNERAGVKLASFTATAPGDYRLTGTSEDITRGDELVVGTRTVGAILGAVFIGVAGLGVLVVGGVALLLVFLHRRRLDARRTGAWPGGPAPAGWPPPGGPGHPGAGYPPTPHTGTPPPGPPQPGAHDGPRDR</sequence>
<protein>
    <submittedName>
        <fullName evidence="3">Uncharacterized protein</fullName>
    </submittedName>
</protein>
<organism evidence="3 4">
    <name type="scientific">Pseudonocardia sediminis</name>
    <dbReference type="NCBI Taxonomy" id="1397368"/>
    <lineage>
        <taxon>Bacteria</taxon>
        <taxon>Bacillati</taxon>
        <taxon>Actinomycetota</taxon>
        <taxon>Actinomycetes</taxon>
        <taxon>Pseudonocardiales</taxon>
        <taxon>Pseudonocardiaceae</taxon>
        <taxon>Pseudonocardia</taxon>
    </lineage>
</organism>